<keyword evidence="3" id="KW-0378">Hydrolase</keyword>
<evidence type="ECO:0000313" key="3">
    <source>
        <dbReference type="EMBL" id="TYK25911.1"/>
    </source>
</evidence>
<dbReference type="Proteomes" id="UP000321393">
    <property type="component" value="Unassembled WGS sequence"/>
</dbReference>
<dbReference type="EMBL" id="SSTD01003660">
    <property type="protein sequence ID" value="TYK25911.1"/>
    <property type="molecule type" value="Genomic_DNA"/>
</dbReference>
<sequence length="345" mass="38366">MANQVLVGGAVPVTKVKVPKPKSFCGERDAKALENFIFDLEHYFKATNTVTEEAKVTFTTMHLSEDAKLGLKPWAKTKLYEQRVQDLTSTYVVAEWLFDLASDSQDVRRHESSSLGRNRNSRLSSPKVASLTLDSGDKSNQAEGEVDQIEGEAEARLLRLCWEKDLGRMKAMNSVALPIVRLVKRTTIKLGGWKGPVDFVVVKMDDFDVVLGMEFLLEHQVIPMPSVKCLVITGSFPTVVGKSVCEECLSYDATGVSQTLETVEEIVEVKYFSKSDIRSRYCRVRATEEKGLETTCVTEHGAFFETTFKMVFETKGKPIGCQGRKMLLCAQTDKRAGLCGGILPN</sequence>
<dbReference type="GO" id="GO:0008233">
    <property type="term" value="F:peptidase activity"/>
    <property type="evidence" value="ECO:0007669"/>
    <property type="project" value="UniProtKB-KW"/>
</dbReference>
<gene>
    <name evidence="3" type="ORF">E5676_scaffold2798G00040</name>
    <name evidence="2" type="ORF">E6C27_scaffold76G001270</name>
</gene>
<evidence type="ECO:0000313" key="2">
    <source>
        <dbReference type="EMBL" id="KAA0049773.1"/>
    </source>
</evidence>
<evidence type="ECO:0000313" key="5">
    <source>
        <dbReference type="Proteomes" id="UP000321947"/>
    </source>
</evidence>
<comment type="caution">
    <text evidence="2">The sequence shown here is derived from an EMBL/GenBank/DDBJ whole genome shotgun (WGS) entry which is preliminary data.</text>
</comment>
<reference evidence="4 5" key="1">
    <citation type="submission" date="2019-08" db="EMBL/GenBank/DDBJ databases">
        <title>Draft genome sequences of two oriental melons (Cucumis melo L. var makuwa).</title>
        <authorList>
            <person name="Kwon S.-Y."/>
        </authorList>
    </citation>
    <scope>NUCLEOTIDE SEQUENCE [LARGE SCALE GENOMIC DNA]</scope>
    <source>
        <strain evidence="5">cv. Chang Bougi</strain>
        <strain evidence="4">cv. SW 3</strain>
        <tissue evidence="2">Leaf</tissue>
    </source>
</reference>
<keyword evidence="3" id="KW-0645">Protease</keyword>
<dbReference type="EMBL" id="SSTE01012063">
    <property type="protein sequence ID" value="KAA0049773.1"/>
    <property type="molecule type" value="Genomic_DNA"/>
</dbReference>
<feature type="region of interest" description="Disordered" evidence="1">
    <location>
        <begin position="109"/>
        <end position="146"/>
    </location>
</feature>
<evidence type="ECO:0000256" key="1">
    <source>
        <dbReference type="SAM" id="MobiDB-lite"/>
    </source>
</evidence>
<proteinExistence type="predicted"/>
<feature type="compositionally biased region" description="Low complexity" evidence="1">
    <location>
        <begin position="113"/>
        <end position="125"/>
    </location>
</feature>
<name>A0A5A7U1M9_CUCMM</name>
<protein>
    <submittedName>
        <fullName evidence="2">Asp_protease_2 domain-containing protein</fullName>
    </submittedName>
</protein>
<dbReference type="Proteomes" id="UP000321947">
    <property type="component" value="Unassembled WGS sequence"/>
</dbReference>
<dbReference type="GO" id="GO:0006508">
    <property type="term" value="P:proteolysis"/>
    <property type="evidence" value="ECO:0007669"/>
    <property type="project" value="UniProtKB-KW"/>
</dbReference>
<dbReference type="AlphaFoldDB" id="A0A5A7U1M9"/>
<dbReference type="CDD" id="cd00303">
    <property type="entry name" value="retropepsin_like"/>
    <property type="match status" value="1"/>
</dbReference>
<dbReference type="OrthoDB" id="1939491at2759"/>
<dbReference type="Gene3D" id="2.40.70.10">
    <property type="entry name" value="Acid Proteases"/>
    <property type="match status" value="1"/>
</dbReference>
<organism evidence="2 4">
    <name type="scientific">Cucumis melo var. makuwa</name>
    <name type="common">Oriental melon</name>
    <dbReference type="NCBI Taxonomy" id="1194695"/>
    <lineage>
        <taxon>Eukaryota</taxon>
        <taxon>Viridiplantae</taxon>
        <taxon>Streptophyta</taxon>
        <taxon>Embryophyta</taxon>
        <taxon>Tracheophyta</taxon>
        <taxon>Spermatophyta</taxon>
        <taxon>Magnoliopsida</taxon>
        <taxon>eudicotyledons</taxon>
        <taxon>Gunneridae</taxon>
        <taxon>Pentapetalae</taxon>
        <taxon>rosids</taxon>
        <taxon>fabids</taxon>
        <taxon>Cucurbitales</taxon>
        <taxon>Cucurbitaceae</taxon>
        <taxon>Benincaseae</taxon>
        <taxon>Cucumis</taxon>
    </lineage>
</organism>
<evidence type="ECO:0000313" key="4">
    <source>
        <dbReference type="Proteomes" id="UP000321393"/>
    </source>
</evidence>
<dbReference type="InterPro" id="IPR021109">
    <property type="entry name" value="Peptidase_aspartic_dom_sf"/>
</dbReference>
<accession>A0A5A7U1M9</accession>